<dbReference type="InterPro" id="IPR018713">
    <property type="entry name" value="MPAB/Lcp_cat_dom"/>
</dbReference>
<dbReference type="GO" id="GO:0016491">
    <property type="term" value="F:oxidoreductase activity"/>
    <property type="evidence" value="ECO:0007669"/>
    <property type="project" value="InterPro"/>
</dbReference>
<evidence type="ECO:0000259" key="1">
    <source>
        <dbReference type="Pfam" id="PF09995"/>
    </source>
</evidence>
<gene>
    <name evidence="2" type="ORF">TL10_27210</name>
</gene>
<accession>A0A0D1JMX5</accession>
<evidence type="ECO:0000313" key="3">
    <source>
        <dbReference type="Proteomes" id="UP000032221"/>
    </source>
</evidence>
<dbReference type="EMBL" id="JXST01000059">
    <property type="protein sequence ID" value="KIU13929.1"/>
    <property type="molecule type" value="Genomic_DNA"/>
</dbReference>
<proteinExistence type="predicted"/>
<dbReference type="PANTHER" id="PTHR36151">
    <property type="entry name" value="BLR2777 PROTEIN"/>
    <property type="match status" value="1"/>
</dbReference>
<feature type="domain" description="ER-bound oxygenase mpaB/mpaB'/Rubber oxygenase catalytic" evidence="1">
    <location>
        <begin position="30"/>
        <end position="276"/>
    </location>
</feature>
<dbReference type="AlphaFoldDB" id="A0A0D1JMX5"/>
<dbReference type="PANTHER" id="PTHR36151:SF3">
    <property type="entry name" value="ER-BOUND OXYGENASE MPAB_MPAB'_RUBBER OXYGENASE CATALYTIC DOMAIN-CONTAINING PROTEIN"/>
    <property type="match status" value="1"/>
</dbReference>
<organism evidence="2 3">
    <name type="scientific">Mycolicibacterium llatzerense</name>
    <dbReference type="NCBI Taxonomy" id="280871"/>
    <lineage>
        <taxon>Bacteria</taxon>
        <taxon>Bacillati</taxon>
        <taxon>Actinomycetota</taxon>
        <taxon>Actinomycetes</taxon>
        <taxon>Mycobacteriales</taxon>
        <taxon>Mycobacteriaceae</taxon>
        <taxon>Mycolicibacterium</taxon>
    </lineage>
</organism>
<dbReference type="RefSeq" id="WP_043988117.1">
    <property type="nucleotide sequence ID" value="NZ_JXST01000059.1"/>
</dbReference>
<name>A0A0D1JMX5_9MYCO</name>
<reference evidence="2 3" key="1">
    <citation type="submission" date="2015-01" db="EMBL/GenBank/DDBJ databases">
        <title>Genome sequence of Mycobacterium llatzerense and Mycobacterium immunogenum recovered from brain abscess.</title>
        <authorList>
            <person name="Greninger A.L."/>
            <person name="Langelier C."/>
            <person name="Cunningham G."/>
            <person name="Chiu C.Y."/>
            <person name="Miller S."/>
        </authorList>
    </citation>
    <scope>NUCLEOTIDE SEQUENCE [LARGE SCALE GENOMIC DNA]</scope>
    <source>
        <strain evidence="2 3">CLUC14</strain>
    </source>
</reference>
<dbReference type="OrthoDB" id="4465931at2"/>
<dbReference type="STRING" id="280871.TL10_27210"/>
<evidence type="ECO:0000313" key="2">
    <source>
        <dbReference type="EMBL" id="KIU13929.1"/>
    </source>
</evidence>
<dbReference type="Pfam" id="PF09995">
    <property type="entry name" value="MPAB_Lcp_cat"/>
    <property type="match status" value="1"/>
</dbReference>
<dbReference type="Proteomes" id="UP000032221">
    <property type="component" value="Unassembled WGS sequence"/>
</dbReference>
<comment type="caution">
    <text evidence="2">The sequence shown here is derived from an EMBL/GenBank/DDBJ whole genome shotgun (WGS) entry which is preliminary data.</text>
</comment>
<keyword evidence="3" id="KW-1185">Reference proteome</keyword>
<protein>
    <recommendedName>
        <fullName evidence="1">ER-bound oxygenase mpaB/mpaB'/Rubber oxygenase catalytic domain-containing protein</fullName>
    </recommendedName>
</protein>
<sequence length="315" mass="35726">MTSTAAPVEAAVEPWRPGQPHAELAADVRWWAGSPLGLGMFGRLALDQVAYRPVAAAVDHSGRFRENFTDRGIRSGAYAMLMLFGEESDRRFDTEELKRLHSAVKGTGNGEFADTRFSALDPDLWKWIAVSALNIHYRSYVAVCSRDLDEGEREVVYQTARWMLSYLELPSARAKLPETLADMLTYYDAVAAEHLADNLFLQYAKDSFGTLPVPALVPERLRRLIAPLWNAVTPIVLRVPKVVGERHAHPKMRELLDIRSTALSRLEYALYLRAARLAWRYLPRVVVLEPLAYNRYCYERLRSAYHSVQLDSFAA</sequence>
<dbReference type="PATRIC" id="fig|280871.6.peg.5639"/>